<evidence type="ECO:0000313" key="3">
    <source>
        <dbReference type="Proteomes" id="UP000245133"/>
    </source>
</evidence>
<accession>A0A2P2DV83</accession>
<dbReference type="PANTHER" id="PTHR33639">
    <property type="entry name" value="THIOL-DISULFIDE OXIDOREDUCTASE DCC"/>
    <property type="match status" value="1"/>
</dbReference>
<name>A0A2P2DV83_9LEPT</name>
<keyword evidence="1" id="KW-1133">Transmembrane helix</keyword>
<dbReference type="GO" id="GO:0015035">
    <property type="term" value="F:protein-disulfide reductase activity"/>
    <property type="evidence" value="ECO:0007669"/>
    <property type="project" value="InterPro"/>
</dbReference>
<gene>
    <name evidence="2" type="ORF">LPTSP4_00160</name>
</gene>
<reference evidence="2 3" key="1">
    <citation type="submission" date="2018-02" db="EMBL/GenBank/DDBJ databases">
        <title>Novel Leptospira species isolated from soil and water in Japan.</title>
        <authorList>
            <person name="Nakao R."/>
            <person name="Masuzawa T."/>
        </authorList>
    </citation>
    <scope>NUCLEOTIDE SEQUENCE [LARGE SCALE GENOMIC DNA]</scope>
    <source>
        <strain evidence="2 3">YH101</strain>
    </source>
</reference>
<proteinExistence type="predicted"/>
<dbReference type="Pfam" id="PF04134">
    <property type="entry name" value="DCC1-like"/>
    <property type="match status" value="1"/>
</dbReference>
<keyword evidence="3" id="KW-1185">Reference proteome</keyword>
<protein>
    <submittedName>
        <fullName evidence="2">Thiol-disulfide oxidoreductase dcc</fullName>
    </submittedName>
</protein>
<dbReference type="Proteomes" id="UP000245133">
    <property type="component" value="Unassembled WGS sequence"/>
</dbReference>
<dbReference type="AlphaFoldDB" id="A0A2P2DV83"/>
<comment type="caution">
    <text evidence="2">The sequence shown here is derived from an EMBL/GenBank/DDBJ whole genome shotgun (WGS) entry which is preliminary data.</text>
</comment>
<feature type="transmembrane region" description="Helical" evidence="1">
    <location>
        <begin position="57"/>
        <end position="80"/>
    </location>
</feature>
<dbReference type="InterPro" id="IPR007263">
    <property type="entry name" value="DCC1-like"/>
</dbReference>
<keyword evidence="1" id="KW-0812">Transmembrane</keyword>
<evidence type="ECO:0000313" key="2">
    <source>
        <dbReference type="EMBL" id="GBF48517.1"/>
    </source>
</evidence>
<organism evidence="2 3">
    <name type="scientific">Leptospira ryugenii</name>
    <dbReference type="NCBI Taxonomy" id="1917863"/>
    <lineage>
        <taxon>Bacteria</taxon>
        <taxon>Pseudomonadati</taxon>
        <taxon>Spirochaetota</taxon>
        <taxon>Spirochaetia</taxon>
        <taxon>Leptospirales</taxon>
        <taxon>Leptospiraceae</taxon>
        <taxon>Leptospira</taxon>
    </lineage>
</organism>
<dbReference type="EMBL" id="BFBB01000001">
    <property type="protein sequence ID" value="GBF48517.1"/>
    <property type="molecule type" value="Genomic_DNA"/>
</dbReference>
<keyword evidence="1" id="KW-0472">Membrane</keyword>
<dbReference type="InterPro" id="IPR052927">
    <property type="entry name" value="DCC_oxidoreductase"/>
</dbReference>
<dbReference type="PANTHER" id="PTHR33639:SF2">
    <property type="entry name" value="DUF393 DOMAIN-CONTAINING PROTEIN"/>
    <property type="match status" value="1"/>
</dbReference>
<evidence type="ECO:0000256" key="1">
    <source>
        <dbReference type="SAM" id="Phobius"/>
    </source>
</evidence>
<sequence length="107" mass="12304">MDKDKVLRYASLDGKLGLSLQKLGQIVGKESVVFASNGKYYTKAQAVIQILYSLQGIYRIISIILSIFPFFIMDFVYSLIAKYRYRLFGKRESCFLPGENVKELFLD</sequence>